<gene>
    <name evidence="2" type="ORF">ANN_08812</name>
</gene>
<keyword evidence="3" id="KW-1185">Reference proteome</keyword>
<evidence type="ECO:0000256" key="1">
    <source>
        <dbReference type="SAM" id="MobiDB-lite"/>
    </source>
</evidence>
<evidence type="ECO:0000313" key="3">
    <source>
        <dbReference type="Proteomes" id="UP001148838"/>
    </source>
</evidence>
<dbReference type="Gene3D" id="3.30.40.10">
    <property type="entry name" value="Zinc/RING finger domain, C3HC4 (zinc finger)"/>
    <property type="match status" value="1"/>
</dbReference>
<name>A0ABQ8T2G0_PERAM</name>
<dbReference type="EMBL" id="JAJSOF020000017">
    <property type="protein sequence ID" value="KAJ4440665.1"/>
    <property type="molecule type" value="Genomic_DNA"/>
</dbReference>
<dbReference type="CDD" id="cd15517">
    <property type="entry name" value="PHD_TCF19_like"/>
    <property type="match status" value="1"/>
</dbReference>
<feature type="compositionally biased region" description="Polar residues" evidence="1">
    <location>
        <begin position="88"/>
        <end position="114"/>
    </location>
</feature>
<feature type="region of interest" description="Disordered" evidence="1">
    <location>
        <begin position="57"/>
        <end position="114"/>
    </location>
</feature>
<accession>A0ABQ8T2G0</accession>
<dbReference type="SUPFAM" id="SSF57903">
    <property type="entry name" value="FYVE/PHD zinc finger"/>
    <property type="match status" value="1"/>
</dbReference>
<evidence type="ECO:0008006" key="4">
    <source>
        <dbReference type="Google" id="ProtNLM"/>
    </source>
</evidence>
<reference evidence="2 3" key="1">
    <citation type="journal article" date="2022" name="Allergy">
        <title>Genome assembly and annotation of Periplaneta americana reveal a comprehensive cockroach allergen profile.</title>
        <authorList>
            <person name="Wang L."/>
            <person name="Xiong Q."/>
            <person name="Saelim N."/>
            <person name="Wang L."/>
            <person name="Nong W."/>
            <person name="Wan A.T."/>
            <person name="Shi M."/>
            <person name="Liu X."/>
            <person name="Cao Q."/>
            <person name="Hui J.H.L."/>
            <person name="Sookrung N."/>
            <person name="Leung T.F."/>
            <person name="Tungtrongchitr A."/>
            <person name="Tsui S.K.W."/>
        </authorList>
    </citation>
    <scope>NUCLEOTIDE SEQUENCE [LARGE SCALE GENOMIC DNA]</scope>
    <source>
        <strain evidence="2">PWHHKU_190912</strain>
    </source>
</reference>
<dbReference type="InterPro" id="IPR011011">
    <property type="entry name" value="Znf_FYVE_PHD"/>
</dbReference>
<feature type="compositionally biased region" description="Basic and acidic residues" evidence="1">
    <location>
        <begin position="152"/>
        <end position="177"/>
    </location>
</feature>
<feature type="region of interest" description="Disordered" evidence="1">
    <location>
        <begin position="126"/>
        <end position="179"/>
    </location>
</feature>
<organism evidence="2 3">
    <name type="scientific">Periplaneta americana</name>
    <name type="common">American cockroach</name>
    <name type="synonym">Blatta americana</name>
    <dbReference type="NCBI Taxonomy" id="6978"/>
    <lineage>
        <taxon>Eukaryota</taxon>
        <taxon>Metazoa</taxon>
        <taxon>Ecdysozoa</taxon>
        <taxon>Arthropoda</taxon>
        <taxon>Hexapoda</taxon>
        <taxon>Insecta</taxon>
        <taxon>Pterygota</taxon>
        <taxon>Neoptera</taxon>
        <taxon>Polyneoptera</taxon>
        <taxon>Dictyoptera</taxon>
        <taxon>Blattodea</taxon>
        <taxon>Blattoidea</taxon>
        <taxon>Blattidae</taxon>
        <taxon>Blattinae</taxon>
        <taxon>Periplaneta</taxon>
    </lineage>
</organism>
<comment type="caution">
    <text evidence="2">The sequence shown here is derived from an EMBL/GenBank/DDBJ whole genome shotgun (WGS) entry which is preliminary data.</text>
</comment>
<dbReference type="Proteomes" id="UP001148838">
    <property type="component" value="Unassembled WGS sequence"/>
</dbReference>
<dbReference type="InterPro" id="IPR013083">
    <property type="entry name" value="Znf_RING/FYVE/PHD"/>
</dbReference>
<proteinExistence type="predicted"/>
<sequence>MVRNPGRVITHREVSSLFCRAYDRIATLEKAKNSFRGAGIFPFHPEIFAKDDFLSSAVTSRPEPNQETEEREPLQEIQLNPDVEESQPVRQGTLQTNSTSRPDGENNLNGQVCSPSTLLRLPSANLQSKRKRMGKKSEIMTSSPCKNVLETSGRKQTEGTDQKSIWSKEKKQLRIDPETPTTSKENCNIFCPGCGKKYQEALTEDWVQCENCKEWWHEACSCYEGTDEWSNVYNLLAIGKRYDYAIAGSCLRVIDRKPVTIIAFPTWTPCEDTLNAAKMALSEMGYDFKDFKMLCPRKQLRLLNRMPHSDLYKCKSMNEPSSGYAMMSMHGHQSRPEVSKTRIVIRDPDAARRTQCAVEKGERLVPQQMGAVSEGLRQRSHVYK</sequence>
<protein>
    <recommendedName>
        <fullName evidence="4">Zinc finger PHD-type domain-containing protein</fullName>
    </recommendedName>
</protein>
<evidence type="ECO:0000313" key="2">
    <source>
        <dbReference type="EMBL" id="KAJ4440665.1"/>
    </source>
</evidence>